<evidence type="ECO:0000256" key="1">
    <source>
        <dbReference type="SAM" id="MobiDB-lite"/>
    </source>
</evidence>
<dbReference type="EMBL" id="BMAT01010298">
    <property type="protein sequence ID" value="GFS23734.1"/>
    <property type="molecule type" value="Genomic_DNA"/>
</dbReference>
<sequence length="82" mass="9401">MTARLDHYRIAHRQTTERAVAPAPGAVYKFETVAWHRTLYPPATRGTAKPRENSDGGVWVPPSSRPLFKTSRKFYCTKRSRL</sequence>
<evidence type="ECO:0000313" key="3">
    <source>
        <dbReference type="Proteomes" id="UP000762676"/>
    </source>
</evidence>
<name>A0AAV4JLZ6_9GAST</name>
<reference evidence="2 3" key="1">
    <citation type="journal article" date="2021" name="Elife">
        <title>Chloroplast acquisition without the gene transfer in kleptoplastic sea slugs, Plakobranchus ocellatus.</title>
        <authorList>
            <person name="Maeda T."/>
            <person name="Takahashi S."/>
            <person name="Yoshida T."/>
            <person name="Shimamura S."/>
            <person name="Takaki Y."/>
            <person name="Nagai Y."/>
            <person name="Toyoda A."/>
            <person name="Suzuki Y."/>
            <person name="Arimoto A."/>
            <person name="Ishii H."/>
            <person name="Satoh N."/>
            <person name="Nishiyama T."/>
            <person name="Hasebe M."/>
            <person name="Maruyama T."/>
            <person name="Minagawa J."/>
            <person name="Obokata J."/>
            <person name="Shigenobu S."/>
        </authorList>
    </citation>
    <scope>NUCLEOTIDE SEQUENCE [LARGE SCALE GENOMIC DNA]</scope>
</reference>
<feature type="region of interest" description="Disordered" evidence="1">
    <location>
        <begin position="42"/>
        <end position="62"/>
    </location>
</feature>
<keyword evidence="3" id="KW-1185">Reference proteome</keyword>
<accession>A0AAV4JLZ6</accession>
<dbReference type="AlphaFoldDB" id="A0AAV4JLZ6"/>
<gene>
    <name evidence="2" type="ORF">ElyMa_005140100</name>
</gene>
<comment type="caution">
    <text evidence="2">The sequence shown here is derived from an EMBL/GenBank/DDBJ whole genome shotgun (WGS) entry which is preliminary data.</text>
</comment>
<proteinExistence type="predicted"/>
<dbReference type="Proteomes" id="UP000762676">
    <property type="component" value="Unassembled WGS sequence"/>
</dbReference>
<organism evidence="2 3">
    <name type="scientific">Elysia marginata</name>
    <dbReference type="NCBI Taxonomy" id="1093978"/>
    <lineage>
        <taxon>Eukaryota</taxon>
        <taxon>Metazoa</taxon>
        <taxon>Spiralia</taxon>
        <taxon>Lophotrochozoa</taxon>
        <taxon>Mollusca</taxon>
        <taxon>Gastropoda</taxon>
        <taxon>Heterobranchia</taxon>
        <taxon>Euthyneura</taxon>
        <taxon>Panpulmonata</taxon>
        <taxon>Sacoglossa</taxon>
        <taxon>Placobranchoidea</taxon>
        <taxon>Plakobranchidae</taxon>
        <taxon>Elysia</taxon>
    </lineage>
</organism>
<protein>
    <submittedName>
        <fullName evidence="2">Uncharacterized protein</fullName>
    </submittedName>
</protein>
<evidence type="ECO:0000313" key="2">
    <source>
        <dbReference type="EMBL" id="GFS23734.1"/>
    </source>
</evidence>